<dbReference type="InterPro" id="IPR046347">
    <property type="entry name" value="bZIP_sf"/>
</dbReference>
<dbReference type="FunFam" id="1.20.5.170:FF:000025">
    <property type="entry name" value="nuclear factor interleukin-3-regulated protein-like"/>
    <property type="match status" value="1"/>
</dbReference>
<feature type="compositionally biased region" description="Polar residues" evidence="6">
    <location>
        <begin position="187"/>
        <end position="225"/>
    </location>
</feature>
<proteinExistence type="inferred from homology"/>
<keyword evidence="3" id="KW-0238">DNA-binding</keyword>
<dbReference type="InterPro" id="IPR047229">
    <property type="entry name" value="NFIL3-like"/>
</dbReference>
<evidence type="ECO:0000256" key="6">
    <source>
        <dbReference type="SAM" id="MobiDB-lite"/>
    </source>
</evidence>
<reference evidence="8" key="3">
    <citation type="submission" date="2025-09" db="UniProtKB">
        <authorList>
            <consortium name="Ensembl"/>
        </authorList>
    </citation>
    <scope>IDENTIFICATION</scope>
</reference>
<dbReference type="CDD" id="cd14694">
    <property type="entry name" value="bZIP_NFIL3"/>
    <property type="match status" value="1"/>
</dbReference>
<evidence type="ECO:0000256" key="3">
    <source>
        <dbReference type="ARBA" id="ARBA00023125"/>
    </source>
</evidence>
<keyword evidence="5" id="KW-0539">Nucleus</keyword>
<dbReference type="InterPro" id="IPR004827">
    <property type="entry name" value="bZIP"/>
</dbReference>
<dbReference type="GO" id="GO:0003700">
    <property type="term" value="F:DNA-binding transcription factor activity"/>
    <property type="evidence" value="ECO:0007669"/>
    <property type="project" value="InterPro"/>
</dbReference>
<dbReference type="PANTHER" id="PTHR15284:SF6">
    <property type="entry name" value="HYPOTHETICAL LOC799271-RELATED"/>
    <property type="match status" value="1"/>
</dbReference>
<dbReference type="PROSITE" id="PS00036">
    <property type="entry name" value="BZIP_BASIC"/>
    <property type="match status" value="1"/>
</dbReference>
<feature type="compositionally biased region" description="Polar residues" evidence="6">
    <location>
        <begin position="357"/>
        <end position="386"/>
    </location>
</feature>
<dbReference type="Gene3D" id="1.20.5.170">
    <property type="match status" value="1"/>
</dbReference>
<evidence type="ECO:0000259" key="7">
    <source>
        <dbReference type="PROSITE" id="PS50217"/>
    </source>
</evidence>
<dbReference type="Proteomes" id="UP000472263">
    <property type="component" value="Chromosome 8"/>
</dbReference>
<name>A0A668A973_9TELE</name>
<dbReference type="InterPro" id="IPR047106">
    <property type="entry name" value="NFIL3-like_bZIP"/>
</dbReference>
<keyword evidence="2" id="KW-0805">Transcription regulation</keyword>
<dbReference type="SMART" id="SM00338">
    <property type="entry name" value="BRLZ"/>
    <property type="match status" value="1"/>
</dbReference>
<dbReference type="GO" id="GO:0007623">
    <property type="term" value="P:circadian rhythm"/>
    <property type="evidence" value="ECO:0007669"/>
    <property type="project" value="TreeGrafter"/>
</dbReference>
<keyword evidence="9" id="KW-1185">Reference proteome</keyword>
<evidence type="ECO:0000313" key="9">
    <source>
        <dbReference type="Proteomes" id="UP000472263"/>
    </source>
</evidence>
<feature type="compositionally biased region" description="Gly residues" evidence="6">
    <location>
        <begin position="329"/>
        <end position="339"/>
    </location>
</feature>
<dbReference type="GO" id="GO:0003677">
    <property type="term" value="F:DNA binding"/>
    <property type="evidence" value="ECO:0007669"/>
    <property type="project" value="UniProtKB-KW"/>
</dbReference>
<dbReference type="Ensembl" id="ENSMMDT00005050956.1">
    <property type="protein sequence ID" value="ENSMMDP00005049967.1"/>
    <property type="gene ID" value="ENSMMDG00005022695.1"/>
</dbReference>
<dbReference type="GO" id="GO:0005634">
    <property type="term" value="C:nucleus"/>
    <property type="evidence" value="ECO:0007669"/>
    <property type="project" value="TreeGrafter"/>
</dbReference>
<reference evidence="8" key="1">
    <citation type="submission" date="2019-06" db="EMBL/GenBank/DDBJ databases">
        <authorList>
            <consortium name="Wellcome Sanger Institute Data Sharing"/>
        </authorList>
    </citation>
    <scope>NUCLEOTIDE SEQUENCE [LARGE SCALE GENOMIC DNA]</scope>
</reference>
<dbReference type="InParanoid" id="A0A668A973"/>
<evidence type="ECO:0000313" key="8">
    <source>
        <dbReference type="Ensembl" id="ENSMMDP00005049967.1"/>
    </source>
</evidence>
<evidence type="ECO:0000256" key="1">
    <source>
        <dbReference type="ARBA" id="ARBA00006079"/>
    </source>
</evidence>
<feature type="region of interest" description="Disordered" evidence="6">
    <location>
        <begin position="178"/>
        <end position="229"/>
    </location>
</feature>
<accession>A0A668A973</accession>
<sequence length="416" mass="45051">VTVMFEEESQQMRGQQDVAMLQTLEAPAAPAPAPAGGATAPLSFTDEAVSILTSSSLLARSLLGRTSAIKRKDCPASASAIRRKREFIPHDKKDEGYWDKRRKNNEAAKRSREKRRVNDMVLENRVLSLLEENARLRAELLALKFRFGLVKDPSNTPILPLTPAPCPTQAMAPHYYLPRGDGALSSAPATHPTNQTSQLSVRGSRDTGNVSEDSGFSTPGGSSVGSPIFFEDRLSDHGKLSPHRAEELGYELHHSPADIHGHHTAGLNPCPGKVDPADTMKNLPYKLRFKMPGSGEGAEAAGDNTSARRSPTLSSAGREGPREPLKGQGLSGGETGAGHSGPWPQQMEAEESRRGRQSPQYNNSATGYNPQPPAQGQSEVQYQNENSFLKSQLTSLSEEVAQLKKLFTEQLMAKVN</sequence>
<evidence type="ECO:0000256" key="4">
    <source>
        <dbReference type="ARBA" id="ARBA00023163"/>
    </source>
</evidence>
<dbReference type="SUPFAM" id="SSF57959">
    <property type="entry name" value="Leucine zipper domain"/>
    <property type="match status" value="1"/>
</dbReference>
<keyword evidence="4" id="KW-0804">Transcription</keyword>
<feature type="domain" description="BZIP" evidence="7">
    <location>
        <begin position="94"/>
        <end position="144"/>
    </location>
</feature>
<dbReference type="PROSITE" id="PS50217">
    <property type="entry name" value="BZIP"/>
    <property type="match status" value="1"/>
</dbReference>
<reference evidence="8" key="2">
    <citation type="submission" date="2025-08" db="UniProtKB">
        <authorList>
            <consortium name="Ensembl"/>
        </authorList>
    </citation>
    <scope>IDENTIFICATION</scope>
</reference>
<protein>
    <submittedName>
        <fullName evidence="8">Nuclear factor, interleukin 3 regulated, member 6</fullName>
    </submittedName>
</protein>
<feature type="region of interest" description="Disordered" evidence="6">
    <location>
        <begin position="287"/>
        <end position="386"/>
    </location>
</feature>
<feature type="region of interest" description="Disordered" evidence="6">
    <location>
        <begin position="256"/>
        <end position="275"/>
    </location>
</feature>
<dbReference type="GeneTree" id="ENSGT00940000164108"/>
<dbReference type="PANTHER" id="PTHR15284">
    <property type="entry name" value="NUCLEAR FACTOR INTERLEUKIN-3-REGULATED PROTEIN"/>
    <property type="match status" value="1"/>
</dbReference>
<dbReference type="AlphaFoldDB" id="A0A668A973"/>
<evidence type="ECO:0000256" key="5">
    <source>
        <dbReference type="ARBA" id="ARBA00023242"/>
    </source>
</evidence>
<evidence type="ECO:0000256" key="2">
    <source>
        <dbReference type="ARBA" id="ARBA00023015"/>
    </source>
</evidence>
<organism evidence="8 9">
    <name type="scientific">Myripristis murdjan</name>
    <name type="common">pinecone soldierfish</name>
    <dbReference type="NCBI Taxonomy" id="586833"/>
    <lineage>
        <taxon>Eukaryota</taxon>
        <taxon>Metazoa</taxon>
        <taxon>Chordata</taxon>
        <taxon>Craniata</taxon>
        <taxon>Vertebrata</taxon>
        <taxon>Euteleostomi</taxon>
        <taxon>Actinopterygii</taxon>
        <taxon>Neopterygii</taxon>
        <taxon>Teleostei</taxon>
        <taxon>Neoteleostei</taxon>
        <taxon>Acanthomorphata</taxon>
        <taxon>Holocentriformes</taxon>
        <taxon>Holocentridae</taxon>
        <taxon>Myripristis</taxon>
    </lineage>
</organism>
<dbReference type="Pfam" id="PF07716">
    <property type="entry name" value="bZIP_2"/>
    <property type="match status" value="1"/>
</dbReference>
<feature type="compositionally biased region" description="Polar residues" evidence="6">
    <location>
        <begin position="303"/>
        <end position="315"/>
    </location>
</feature>
<comment type="similarity">
    <text evidence="1">Belongs to the bZIP family. NFIL3 subfamily.</text>
</comment>